<keyword evidence="5 8" id="KW-0812">Transmembrane</keyword>
<evidence type="ECO:0000256" key="4">
    <source>
        <dbReference type="ARBA" id="ARBA00022679"/>
    </source>
</evidence>
<evidence type="ECO:0000256" key="5">
    <source>
        <dbReference type="ARBA" id="ARBA00022692"/>
    </source>
</evidence>
<feature type="transmembrane region" description="Helical" evidence="8">
    <location>
        <begin position="332"/>
        <end position="351"/>
    </location>
</feature>
<dbReference type="Proteomes" id="UP000287547">
    <property type="component" value="Unassembled WGS sequence"/>
</dbReference>
<evidence type="ECO:0008006" key="11">
    <source>
        <dbReference type="Google" id="ProtNLM"/>
    </source>
</evidence>
<organism evidence="9 10">
    <name type="scientific">Kibdelosporangium aridum</name>
    <dbReference type="NCBI Taxonomy" id="2030"/>
    <lineage>
        <taxon>Bacteria</taxon>
        <taxon>Bacillati</taxon>
        <taxon>Actinomycetota</taxon>
        <taxon>Actinomycetes</taxon>
        <taxon>Pseudonocardiales</taxon>
        <taxon>Pseudonocardiaceae</taxon>
        <taxon>Kibdelosporangium</taxon>
    </lineage>
</organism>
<dbReference type="GO" id="GO:0016763">
    <property type="term" value="F:pentosyltransferase activity"/>
    <property type="evidence" value="ECO:0007669"/>
    <property type="project" value="TreeGrafter"/>
</dbReference>
<evidence type="ECO:0000256" key="3">
    <source>
        <dbReference type="ARBA" id="ARBA00022676"/>
    </source>
</evidence>
<dbReference type="PANTHER" id="PTHR33908:SF11">
    <property type="entry name" value="MEMBRANE PROTEIN"/>
    <property type="match status" value="1"/>
</dbReference>
<gene>
    <name evidence="9" type="ORF">DMH04_21880</name>
</gene>
<evidence type="ECO:0000256" key="2">
    <source>
        <dbReference type="ARBA" id="ARBA00022475"/>
    </source>
</evidence>
<dbReference type="GO" id="GO:0005886">
    <property type="term" value="C:plasma membrane"/>
    <property type="evidence" value="ECO:0007669"/>
    <property type="project" value="UniProtKB-SubCell"/>
</dbReference>
<dbReference type="AlphaFoldDB" id="A0A428Z8P2"/>
<keyword evidence="7 8" id="KW-0472">Membrane</keyword>
<evidence type="ECO:0000256" key="1">
    <source>
        <dbReference type="ARBA" id="ARBA00004651"/>
    </source>
</evidence>
<keyword evidence="4" id="KW-0808">Transferase</keyword>
<name>A0A428Z8P2_KIBAR</name>
<accession>A0A428Z8P2</accession>
<keyword evidence="2" id="KW-1003">Cell membrane</keyword>
<protein>
    <recommendedName>
        <fullName evidence="11">Glycosyltransferase RgtA/B/C/D-like domain-containing protein</fullName>
    </recommendedName>
</protein>
<evidence type="ECO:0000256" key="8">
    <source>
        <dbReference type="SAM" id="Phobius"/>
    </source>
</evidence>
<feature type="transmembrane region" description="Helical" evidence="8">
    <location>
        <begin position="102"/>
        <end position="123"/>
    </location>
</feature>
<evidence type="ECO:0000256" key="7">
    <source>
        <dbReference type="ARBA" id="ARBA00023136"/>
    </source>
</evidence>
<keyword evidence="3" id="KW-0328">Glycosyltransferase</keyword>
<dbReference type="GO" id="GO:0009103">
    <property type="term" value="P:lipopolysaccharide biosynthetic process"/>
    <property type="evidence" value="ECO:0007669"/>
    <property type="project" value="UniProtKB-ARBA"/>
</dbReference>
<keyword evidence="6 8" id="KW-1133">Transmembrane helix</keyword>
<feature type="transmembrane region" description="Helical" evidence="8">
    <location>
        <begin position="363"/>
        <end position="380"/>
    </location>
</feature>
<evidence type="ECO:0000313" key="10">
    <source>
        <dbReference type="Proteomes" id="UP000287547"/>
    </source>
</evidence>
<dbReference type="EMBL" id="QHKI01000017">
    <property type="protein sequence ID" value="RSM84342.1"/>
    <property type="molecule type" value="Genomic_DNA"/>
</dbReference>
<feature type="transmembrane region" description="Helical" evidence="8">
    <location>
        <begin position="386"/>
        <end position="404"/>
    </location>
</feature>
<feature type="transmembrane region" description="Helical" evidence="8">
    <location>
        <begin position="130"/>
        <end position="155"/>
    </location>
</feature>
<sequence length="410" mass="44705">MGSSPMTELATRRSTMLFDWLSTRSKQIAVAAIGLSLLLAGGYGVILGNELRYSDEHVYLELTQSLVDGRGFAFGTDSTAYRPPGYPFLLLPLHLVSGGNVFVMRLLGVACLVGAVWFGYLLAHRISPVAGALVAVVTAAYPLFVYTATALYPQMPALFLLLMMLEFGLRARDRWVWAIPSGLSAGFLTITVPSFAPTLLLLAIFIGWRARKAIAVLLVAAAIIPGLWCIRNAVVMGAFIPVSTNNGVNLLLGNNPSATGSSGTSVDVMAYEQRAKELNLDEVGIDKFYSDQAVEWITSNPAQAAGLYVAKVAHNFAYSDTLKTEGQGASDLLAALSYYPILALAVLRIMLSKRFPLRRVDKLCVWAIVLNVLLLAVFFTRIRFRVPLDELTIILAVSTVVVWWDRRRIA</sequence>
<evidence type="ECO:0000313" key="9">
    <source>
        <dbReference type="EMBL" id="RSM84342.1"/>
    </source>
</evidence>
<feature type="transmembrane region" description="Helical" evidence="8">
    <location>
        <begin position="175"/>
        <end position="208"/>
    </location>
</feature>
<dbReference type="InterPro" id="IPR050297">
    <property type="entry name" value="LipidA_mod_glycosyltrf_83"/>
</dbReference>
<reference evidence="9 10" key="1">
    <citation type="submission" date="2018-05" db="EMBL/GenBank/DDBJ databases">
        <title>Evolution of GPA BGCs.</title>
        <authorList>
            <person name="Waglechner N."/>
            <person name="Wright G.D."/>
        </authorList>
    </citation>
    <scope>NUCLEOTIDE SEQUENCE [LARGE SCALE GENOMIC DNA]</scope>
    <source>
        <strain evidence="9 10">A82846</strain>
    </source>
</reference>
<evidence type="ECO:0000256" key="6">
    <source>
        <dbReference type="ARBA" id="ARBA00022989"/>
    </source>
</evidence>
<comment type="caution">
    <text evidence="9">The sequence shown here is derived from an EMBL/GenBank/DDBJ whole genome shotgun (WGS) entry which is preliminary data.</text>
</comment>
<comment type="subcellular location">
    <subcellularLocation>
        <location evidence="1">Cell membrane</location>
        <topology evidence="1">Multi-pass membrane protein</topology>
    </subcellularLocation>
</comment>
<dbReference type="PANTHER" id="PTHR33908">
    <property type="entry name" value="MANNOSYLTRANSFERASE YKCB-RELATED"/>
    <property type="match status" value="1"/>
</dbReference>
<feature type="transmembrane region" description="Helical" evidence="8">
    <location>
        <begin position="215"/>
        <end position="240"/>
    </location>
</feature>
<proteinExistence type="predicted"/>